<dbReference type="Proteomes" id="UP000661112">
    <property type="component" value="Unassembled WGS sequence"/>
</dbReference>
<sequence length="56" mass="6542">MLIGKRVINPDSTTLAKTTYDYQHHWRYINVNLSLGECNSRLHKQSPPTRTNRKST</sequence>
<keyword evidence="2" id="KW-1185">Reference proteome</keyword>
<evidence type="ECO:0008006" key="3">
    <source>
        <dbReference type="Google" id="ProtNLM"/>
    </source>
</evidence>
<organism evidence="1 2">
    <name type="scientific">Anabaena azotica FACHB-119</name>
    <dbReference type="NCBI Taxonomy" id="947527"/>
    <lineage>
        <taxon>Bacteria</taxon>
        <taxon>Bacillati</taxon>
        <taxon>Cyanobacteriota</taxon>
        <taxon>Cyanophyceae</taxon>
        <taxon>Nostocales</taxon>
        <taxon>Nostocaceae</taxon>
        <taxon>Anabaena</taxon>
        <taxon>Anabaena azotica</taxon>
    </lineage>
</organism>
<comment type="caution">
    <text evidence="1">The sequence shown here is derived from an EMBL/GenBank/DDBJ whole genome shotgun (WGS) entry which is preliminary data.</text>
</comment>
<dbReference type="EMBL" id="JACJSG010000028">
    <property type="protein sequence ID" value="MBD2502874.1"/>
    <property type="molecule type" value="Genomic_DNA"/>
</dbReference>
<evidence type="ECO:0000313" key="2">
    <source>
        <dbReference type="Proteomes" id="UP000661112"/>
    </source>
</evidence>
<accession>A0ABR8D6V5</accession>
<protein>
    <recommendedName>
        <fullName evidence="3">Transposase</fullName>
    </recommendedName>
</protein>
<name>A0ABR8D6V5_9NOST</name>
<evidence type="ECO:0000313" key="1">
    <source>
        <dbReference type="EMBL" id="MBD2502874.1"/>
    </source>
</evidence>
<proteinExistence type="predicted"/>
<gene>
    <name evidence="1" type="ORF">H6G83_20085</name>
</gene>
<reference evidence="1 2" key="1">
    <citation type="journal article" date="2020" name="ISME J.">
        <title>Comparative genomics reveals insights into cyanobacterial evolution and habitat adaptation.</title>
        <authorList>
            <person name="Chen M.Y."/>
            <person name="Teng W.K."/>
            <person name="Zhao L."/>
            <person name="Hu C.X."/>
            <person name="Zhou Y.K."/>
            <person name="Han B.P."/>
            <person name="Song L.R."/>
            <person name="Shu W.S."/>
        </authorList>
    </citation>
    <scope>NUCLEOTIDE SEQUENCE [LARGE SCALE GENOMIC DNA]</scope>
    <source>
        <strain evidence="1 2">FACHB-119</strain>
    </source>
</reference>
<dbReference type="RefSeq" id="WP_190475545.1">
    <property type="nucleotide sequence ID" value="NZ_JACJSG010000028.1"/>
</dbReference>